<dbReference type="Proteomes" id="UP001234202">
    <property type="component" value="Unassembled WGS sequence"/>
</dbReference>
<name>A0ACC2XLG0_9TREE</name>
<keyword evidence="2" id="KW-1185">Reference proteome</keyword>
<evidence type="ECO:0000313" key="2">
    <source>
        <dbReference type="Proteomes" id="UP001234202"/>
    </source>
</evidence>
<accession>A0ACC2XLG0</accession>
<evidence type="ECO:0000313" key="1">
    <source>
        <dbReference type="EMBL" id="KAJ9123866.1"/>
    </source>
</evidence>
<comment type="caution">
    <text evidence="1">The sequence shown here is derived from an EMBL/GenBank/DDBJ whole genome shotgun (WGS) entry which is preliminary data.</text>
</comment>
<dbReference type="EMBL" id="JASBWV010000011">
    <property type="protein sequence ID" value="KAJ9123866.1"/>
    <property type="molecule type" value="Genomic_DNA"/>
</dbReference>
<organism evidence="1 2">
    <name type="scientific">Naganishia onofrii</name>
    <dbReference type="NCBI Taxonomy" id="1851511"/>
    <lineage>
        <taxon>Eukaryota</taxon>
        <taxon>Fungi</taxon>
        <taxon>Dikarya</taxon>
        <taxon>Basidiomycota</taxon>
        <taxon>Agaricomycotina</taxon>
        <taxon>Tremellomycetes</taxon>
        <taxon>Filobasidiales</taxon>
        <taxon>Filobasidiaceae</taxon>
        <taxon>Naganishia</taxon>
    </lineage>
</organism>
<protein>
    <submittedName>
        <fullName evidence="1">Uncharacterized protein</fullName>
    </submittedName>
</protein>
<gene>
    <name evidence="1" type="ORF">QFC24_003643</name>
</gene>
<proteinExistence type="predicted"/>
<sequence>MNIFDTDRSGTINYVEFEGLYRYITASPAVVLSQPTKAIHAKPYLCASSALLQDWYNIFQQFDRDRSGTIDRKELEQALTSFGYPLPSDLVRKLEKRYAPPKARHETRPRGVTFDRFLMACVTVKHFTEAFRQRDVHREGKLTVDYSTFMDLFLSSPS</sequence>
<reference evidence="1" key="1">
    <citation type="submission" date="2023-04" db="EMBL/GenBank/DDBJ databases">
        <title>Draft Genome sequencing of Naganishia species isolated from polar environments using Oxford Nanopore Technology.</title>
        <authorList>
            <person name="Leo P."/>
            <person name="Venkateswaran K."/>
        </authorList>
    </citation>
    <scope>NUCLEOTIDE SEQUENCE</scope>
    <source>
        <strain evidence="1">DBVPG 5303</strain>
    </source>
</reference>